<dbReference type="InterPro" id="IPR025665">
    <property type="entry name" value="Beta-barrel_OMP_2"/>
</dbReference>
<dbReference type="AlphaFoldDB" id="A0A8J7UWJ3"/>
<evidence type="ECO:0000313" key="2">
    <source>
        <dbReference type="EMBL" id="MBP3192294.1"/>
    </source>
</evidence>
<comment type="caution">
    <text evidence="2">The sequence shown here is derived from an EMBL/GenBank/DDBJ whole genome shotgun (WGS) entry which is preliminary data.</text>
</comment>
<dbReference type="SUPFAM" id="SSF56925">
    <property type="entry name" value="OMPA-like"/>
    <property type="match status" value="1"/>
</dbReference>
<dbReference type="EMBL" id="JAFIDN010000004">
    <property type="protein sequence ID" value="MBP3192294.1"/>
    <property type="molecule type" value="Genomic_DNA"/>
</dbReference>
<evidence type="ECO:0000259" key="1">
    <source>
        <dbReference type="Pfam" id="PF13568"/>
    </source>
</evidence>
<dbReference type="InterPro" id="IPR011250">
    <property type="entry name" value="OMP/PagP_B-barrel"/>
</dbReference>
<feature type="domain" description="Outer membrane protein beta-barrel" evidence="1">
    <location>
        <begin position="9"/>
        <end position="200"/>
    </location>
</feature>
<organism evidence="2 3">
    <name type="scientific">Natronogracilivirga saccharolytica</name>
    <dbReference type="NCBI Taxonomy" id="2812953"/>
    <lineage>
        <taxon>Bacteria</taxon>
        <taxon>Pseudomonadati</taxon>
        <taxon>Balneolota</taxon>
        <taxon>Balneolia</taxon>
        <taxon>Balneolales</taxon>
        <taxon>Cyclonatronaceae</taxon>
        <taxon>Natronogracilivirga</taxon>
    </lineage>
</organism>
<dbReference type="Pfam" id="PF13568">
    <property type="entry name" value="OMP_b-brl_2"/>
    <property type="match status" value="1"/>
</dbReference>
<keyword evidence="3" id="KW-1185">Reference proteome</keyword>
<protein>
    <submittedName>
        <fullName evidence="2">PorT family protein</fullName>
    </submittedName>
</protein>
<evidence type="ECO:0000313" key="3">
    <source>
        <dbReference type="Proteomes" id="UP000673975"/>
    </source>
</evidence>
<dbReference type="Proteomes" id="UP000673975">
    <property type="component" value="Unassembled WGS sequence"/>
</dbReference>
<reference evidence="2" key="1">
    <citation type="submission" date="2021-02" db="EMBL/GenBank/DDBJ databases">
        <title>Natronogracilivirga saccharolytica gen. nov. sp. nov. a new anaerobic, haloalkiliphilic carbohydrate-fermenting bacterium from soda lake and proposing of Cyclonatronumiaceae fam. nov. in the phylum Balneolaeota.</title>
        <authorList>
            <person name="Zhilina T.N."/>
            <person name="Sorokin D.Y."/>
            <person name="Zavarzina D.G."/>
            <person name="Toshchakov S.V."/>
            <person name="Kublanov I.V."/>
        </authorList>
    </citation>
    <scope>NUCLEOTIDE SEQUENCE</scope>
    <source>
        <strain evidence="2">Z-1702</strain>
    </source>
</reference>
<name>A0A8J7UWJ3_9BACT</name>
<proteinExistence type="predicted"/>
<sequence length="223" mass="25305">MLPAETLSRNVEYGFALGRNVSYLHGSYTNAEEDIAVTMDSDFSWNYDASAYIRFNLSRVFSIQPEVNYITRSTSFNEDVIIRGQDMRVDGRLTMTHVELPILLRLSNRDPIPEPPRYTRPGYSFNIYSGASIAYNTRSRFSGDLSGNVFGVDFDEAFSSDVRDQFNETDINFIAGAGVEYGRHTRLTADIRYKISIMDIGSDPEFREDMRFSTLSLGLGVIF</sequence>
<gene>
    <name evidence="2" type="ORF">NATSA_06440</name>
</gene>
<accession>A0A8J7UWJ3</accession>